<protein>
    <submittedName>
        <fullName evidence="1">Uncharacterized protein</fullName>
    </submittedName>
</protein>
<dbReference type="EMBL" id="JAGGKC010000007">
    <property type="protein sequence ID" value="MBP1918631.1"/>
    <property type="molecule type" value="Genomic_DNA"/>
</dbReference>
<gene>
    <name evidence="1" type="ORF">J2Z34_001108</name>
</gene>
<reference evidence="1 2" key="1">
    <citation type="submission" date="2021-03" db="EMBL/GenBank/DDBJ databases">
        <title>Genomic Encyclopedia of Type Strains, Phase IV (KMG-IV): sequencing the most valuable type-strain genomes for metagenomic binning, comparative biology and taxonomic classification.</title>
        <authorList>
            <person name="Goeker M."/>
        </authorList>
    </citation>
    <scope>NUCLEOTIDE SEQUENCE [LARGE SCALE GENOMIC DNA]</scope>
    <source>
        <strain evidence="1 2">DSM 6139</strain>
    </source>
</reference>
<dbReference type="Proteomes" id="UP001519271">
    <property type="component" value="Unassembled WGS sequence"/>
</dbReference>
<comment type="caution">
    <text evidence="1">The sequence shown here is derived from an EMBL/GenBank/DDBJ whole genome shotgun (WGS) entry which is preliminary data.</text>
</comment>
<name>A0ABS4G280_9CLOT</name>
<evidence type="ECO:0000313" key="2">
    <source>
        <dbReference type="Proteomes" id="UP001519271"/>
    </source>
</evidence>
<accession>A0ABS4G280</accession>
<sequence length="307" mass="34303">MKKRKTELLDLCSELGVESKSRWTKGVLTDALSSVLSNPEELAYLLPRHAFLALSGRTERGAASSGILGHFGLEGNAGNVFPELSNKSALKLVKRLDIIEELVKVQVMVCGLIPVEEFVRLVRYSLRNAQGKEWRNLYSDDERLEAETRRFLDRRFSLVRVNLKDKGFVICRDDVTEPANVAYAQEISNVAEYKQLAADELLDPNSHMESDELEKLNGILDLLGTYASDNEMAAMKEALYIARDKIASGYNELDTVRGLAELAAFPGSDELVAFIGAITSWCGSIRRWELKGHTRDEIDDRICDSGD</sequence>
<proteinExistence type="predicted"/>
<evidence type="ECO:0000313" key="1">
    <source>
        <dbReference type="EMBL" id="MBP1918631.1"/>
    </source>
</evidence>
<keyword evidence="2" id="KW-1185">Reference proteome</keyword>
<organism evidence="1 2">
    <name type="scientific">Youngiibacter multivorans</name>
    <dbReference type="NCBI Taxonomy" id="937251"/>
    <lineage>
        <taxon>Bacteria</taxon>
        <taxon>Bacillati</taxon>
        <taxon>Bacillota</taxon>
        <taxon>Clostridia</taxon>
        <taxon>Eubacteriales</taxon>
        <taxon>Clostridiaceae</taxon>
        <taxon>Youngiibacter</taxon>
    </lineage>
</organism>
<dbReference type="RefSeq" id="WP_209458860.1">
    <property type="nucleotide sequence ID" value="NZ_JAGGKC010000007.1"/>
</dbReference>